<sequence length="177" mass="19612">MPPPIKVDLVAHDPQWAALARAEAERISAAAGSCVVAVHHIGSTSIPGIHAKPVLDLLPVVRDLEAFDACRPAIEALGYEWWGEYGLPGRRYCTKSDPQSGQRLAQAHCYLEGSPEVIRHLAFRDYLHANADIAAEYDRLKQDCRDAHPHDSHAYSDCKDGWIKRIEAQALQECRPA</sequence>
<dbReference type="GO" id="GO:0016740">
    <property type="term" value="F:transferase activity"/>
    <property type="evidence" value="ECO:0007669"/>
    <property type="project" value="UniProtKB-KW"/>
</dbReference>
<dbReference type="SUPFAM" id="SSF81301">
    <property type="entry name" value="Nucleotidyltransferase"/>
    <property type="match status" value="1"/>
</dbReference>
<proteinExistence type="predicted"/>
<dbReference type="EMBL" id="JACHEU010000002">
    <property type="protein sequence ID" value="MBB6013748.1"/>
    <property type="molecule type" value="Genomic_DNA"/>
</dbReference>
<keyword evidence="1" id="KW-0808">Transferase</keyword>
<gene>
    <name evidence="1" type="ORF">HNR59_003137</name>
</gene>
<dbReference type="InterPro" id="IPR007344">
    <property type="entry name" value="GrpB/CoaE"/>
</dbReference>
<accession>A0A7W9S687</accession>
<name>A0A7W9S687_9HYPH</name>
<comment type="caution">
    <text evidence="1">The sequence shown here is derived from an EMBL/GenBank/DDBJ whole genome shotgun (WGS) entry which is preliminary data.</text>
</comment>
<reference evidence="1 2" key="1">
    <citation type="submission" date="2020-08" db="EMBL/GenBank/DDBJ databases">
        <title>Genomic Encyclopedia of Type Strains, Phase IV (KMG-IV): sequencing the most valuable type-strain genomes for metagenomic binning, comparative biology and taxonomic classification.</title>
        <authorList>
            <person name="Goeker M."/>
        </authorList>
    </citation>
    <scope>NUCLEOTIDE SEQUENCE [LARGE SCALE GENOMIC DNA]</scope>
    <source>
        <strain evidence="1 2">DSM 11099</strain>
    </source>
</reference>
<dbReference type="Pfam" id="PF04229">
    <property type="entry name" value="GrpB"/>
    <property type="match status" value="1"/>
</dbReference>
<evidence type="ECO:0000313" key="2">
    <source>
        <dbReference type="Proteomes" id="UP000533306"/>
    </source>
</evidence>
<dbReference type="AlphaFoldDB" id="A0A7W9S687"/>
<dbReference type="PANTHER" id="PTHR34822">
    <property type="entry name" value="GRPB DOMAIN PROTEIN (AFU_ORTHOLOGUE AFUA_1G01530)"/>
    <property type="match status" value="1"/>
</dbReference>
<dbReference type="InterPro" id="IPR043519">
    <property type="entry name" value="NT_sf"/>
</dbReference>
<keyword evidence="2" id="KW-1185">Reference proteome</keyword>
<evidence type="ECO:0000313" key="1">
    <source>
        <dbReference type="EMBL" id="MBB6013748.1"/>
    </source>
</evidence>
<dbReference type="Gene3D" id="3.30.460.10">
    <property type="entry name" value="Beta Polymerase, domain 2"/>
    <property type="match status" value="1"/>
</dbReference>
<dbReference type="Proteomes" id="UP000533306">
    <property type="component" value="Unassembled WGS sequence"/>
</dbReference>
<organism evidence="1 2">
    <name type="scientific">Aquamicrobium lusatiense</name>
    <dbReference type="NCBI Taxonomy" id="89772"/>
    <lineage>
        <taxon>Bacteria</taxon>
        <taxon>Pseudomonadati</taxon>
        <taxon>Pseudomonadota</taxon>
        <taxon>Alphaproteobacteria</taxon>
        <taxon>Hyphomicrobiales</taxon>
        <taxon>Phyllobacteriaceae</taxon>
        <taxon>Aquamicrobium</taxon>
    </lineage>
</organism>
<protein>
    <submittedName>
        <fullName evidence="1">GrpB-like predicted nucleotidyltransferase (UPF0157 family)</fullName>
    </submittedName>
</protein>
<dbReference type="PANTHER" id="PTHR34822:SF1">
    <property type="entry name" value="GRPB FAMILY PROTEIN"/>
    <property type="match status" value="1"/>
</dbReference>
<dbReference type="RefSeq" id="WP_183831932.1">
    <property type="nucleotide sequence ID" value="NZ_JACHEU010000002.1"/>
</dbReference>